<keyword evidence="2" id="KW-1185">Reference proteome</keyword>
<comment type="caution">
    <text evidence="1">The sequence shown here is derived from an EMBL/GenBank/DDBJ whole genome shotgun (WGS) entry which is preliminary data.</text>
</comment>
<organism evidence="1 2">
    <name type="scientific">Maritimibacter alkaliphilus HTCC2654</name>
    <dbReference type="NCBI Taxonomy" id="314271"/>
    <lineage>
        <taxon>Bacteria</taxon>
        <taxon>Pseudomonadati</taxon>
        <taxon>Pseudomonadota</taxon>
        <taxon>Alphaproteobacteria</taxon>
        <taxon>Rhodobacterales</taxon>
        <taxon>Roseobacteraceae</taxon>
        <taxon>Maritimibacter</taxon>
    </lineage>
</organism>
<dbReference type="EMBL" id="AAMT01000042">
    <property type="protein sequence ID" value="EAQ10405.1"/>
    <property type="molecule type" value="Genomic_DNA"/>
</dbReference>
<proteinExistence type="predicted"/>
<dbReference type="AlphaFoldDB" id="A3VMW7"/>
<evidence type="ECO:0000313" key="2">
    <source>
        <dbReference type="Proteomes" id="UP000002931"/>
    </source>
</evidence>
<evidence type="ECO:0000313" key="1">
    <source>
        <dbReference type="EMBL" id="EAQ10405.1"/>
    </source>
</evidence>
<protein>
    <submittedName>
        <fullName evidence="1">Uncharacterized protein</fullName>
    </submittedName>
</protein>
<gene>
    <name evidence="1" type="ORF">RB2654_21213</name>
</gene>
<sequence length="30" mass="3465">MRGLTSGERMFALLEVFRPFSKLCRFGFAP</sequence>
<name>A3VMW7_9RHOB</name>
<dbReference type="Proteomes" id="UP000002931">
    <property type="component" value="Unassembled WGS sequence"/>
</dbReference>
<dbReference type="HOGENOM" id="CLU_3407547_0_0_5"/>
<accession>A3VMW7</accession>
<reference evidence="1 2" key="1">
    <citation type="journal article" date="2010" name="J. Bacteriol.">
        <title>Genome sequences of Pelagibaca bermudensis HTCC2601T and Maritimibacter alkaliphilus HTCC2654T, the type strains of two marine Roseobacter genera.</title>
        <authorList>
            <person name="Thrash J.C."/>
            <person name="Cho J.C."/>
            <person name="Ferriera S."/>
            <person name="Johnson J."/>
            <person name="Vergin K.L."/>
            <person name="Giovannoni S.J."/>
        </authorList>
    </citation>
    <scope>NUCLEOTIDE SEQUENCE [LARGE SCALE GENOMIC DNA]</scope>
    <source>
        <strain evidence="1 2">HTCC2654</strain>
    </source>
</reference>
<feature type="non-terminal residue" evidence="1">
    <location>
        <position position="30"/>
    </location>
</feature>